<evidence type="ECO:0000313" key="2">
    <source>
        <dbReference type="EMBL" id="MQM02981.1"/>
    </source>
</evidence>
<name>A0A843WBE3_COLES</name>
<evidence type="ECO:0000256" key="1">
    <source>
        <dbReference type="SAM" id="MobiDB-lite"/>
    </source>
</evidence>
<proteinExistence type="predicted"/>
<dbReference type="Proteomes" id="UP000652761">
    <property type="component" value="Unassembled WGS sequence"/>
</dbReference>
<keyword evidence="3" id="KW-1185">Reference proteome</keyword>
<accession>A0A843WBE3</accession>
<comment type="caution">
    <text evidence="2">The sequence shown here is derived from an EMBL/GenBank/DDBJ whole genome shotgun (WGS) entry which is preliminary data.</text>
</comment>
<feature type="region of interest" description="Disordered" evidence="1">
    <location>
        <begin position="291"/>
        <end position="310"/>
    </location>
</feature>
<evidence type="ECO:0000313" key="3">
    <source>
        <dbReference type="Proteomes" id="UP000652761"/>
    </source>
</evidence>
<feature type="region of interest" description="Disordered" evidence="1">
    <location>
        <begin position="208"/>
        <end position="231"/>
    </location>
</feature>
<dbReference type="AlphaFoldDB" id="A0A843WBE3"/>
<protein>
    <submittedName>
        <fullName evidence="2">Uncharacterized protein</fullName>
    </submittedName>
</protein>
<reference evidence="2" key="1">
    <citation type="submission" date="2017-07" db="EMBL/GenBank/DDBJ databases">
        <title>Taro Niue Genome Assembly and Annotation.</title>
        <authorList>
            <person name="Atibalentja N."/>
            <person name="Keating K."/>
            <person name="Fields C.J."/>
        </authorList>
    </citation>
    <scope>NUCLEOTIDE SEQUENCE</scope>
    <source>
        <strain evidence="2">Niue_2</strain>
        <tissue evidence="2">Leaf</tissue>
    </source>
</reference>
<dbReference type="EMBL" id="NMUH01002954">
    <property type="protein sequence ID" value="MQM02981.1"/>
    <property type="molecule type" value="Genomic_DNA"/>
</dbReference>
<gene>
    <name evidence="2" type="ORF">Taro_035752</name>
</gene>
<sequence length="412" mass="45779">MRTPLSDGDTSHHGLIQKQITYNCTRCEKASAPRPFVMSSSSPHITERLSLSHTERHAKTQITDSTHTHSGDPFQRWEVQQRQNSPAVELEGQIAVTVRTIPISQSQAMQQQDCGHDSKNSSTILLPYGLLLSTIFKHFQVDLSGEEIDKMGKPINTTNLKKSGFLFIDGAWYKDPAPEGEHVSFPEALQEQQAEVVEIDQEIARQAEQQGAVDNAEVDTTAEQEPTSQDMARQHIETCAKQAIEMEIDTVVAETEGPFAEVEENIVPDPSESATVDARLSVVVEETKAKEKEVAQSEEVDASDHQEGAVEHISEETRLAQTPNTIIEEGLEDLSQSVQEIPREGVSTSVSKEEAYIEGSNLRNIQLTHMLRKNIMWNLKKSLILKGSNMKILSFFLLSLPGISKRKSGTKL</sequence>
<organism evidence="2 3">
    <name type="scientific">Colocasia esculenta</name>
    <name type="common">Wild taro</name>
    <name type="synonym">Arum esculentum</name>
    <dbReference type="NCBI Taxonomy" id="4460"/>
    <lineage>
        <taxon>Eukaryota</taxon>
        <taxon>Viridiplantae</taxon>
        <taxon>Streptophyta</taxon>
        <taxon>Embryophyta</taxon>
        <taxon>Tracheophyta</taxon>
        <taxon>Spermatophyta</taxon>
        <taxon>Magnoliopsida</taxon>
        <taxon>Liliopsida</taxon>
        <taxon>Araceae</taxon>
        <taxon>Aroideae</taxon>
        <taxon>Colocasieae</taxon>
        <taxon>Colocasia</taxon>
    </lineage>
</organism>